<sequence length="61" mass="6937">MHSLFFFLGRVHFGFFLWRVHVISTGSISAVLTEGPSASKDNQRRMKTPPTSFNQCLAGHW</sequence>
<dbReference type="EMBL" id="CATNWA010016036">
    <property type="protein sequence ID" value="CAI9589235.1"/>
    <property type="molecule type" value="Genomic_DNA"/>
</dbReference>
<feature type="chain" id="PRO_5046339323" description="Ycf15" evidence="1">
    <location>
        <begin position="23"/>
        <end position="61"/>
    </location>
</feature>
<feature type="signal peptide" evidence="1">
    <location>
        <begin position="1"/>
        <end position="22"/>
    </location>
</feature>
<evidence type="ECO:0000313" key="2">
    <source>
        <dbReference type="EMBL" id="CAI9589235.1"/>
    </source>
</evidence>
<proteinExistence type="predicted"/>
<keyword evidence="1" id="KW-0732">Signal</keyword>
<accession>A0ABN9EWP6</accession>
<evidence type="ECO:0000256" key="1">
    <source>
        <dbReference type="SAM" id="SignalP"/>
    </source>
</evidence>
<keyword evidence="3" id="KW-1185">Reference proteome</keyword>
<evidence type="ECO:0008006" key="4">
    <source>
        <dbReference type="Google" id="ProtNLM"/>
    </source>
</evidence>
<name>A0ABN9EWP6_9NEOB</name>
<gene>
    <name evidence="2" type="ORF">SPARVUS_LOCUS10854053</name>
</gene>
<protein>
    <recommendedName>
        <fullName evidence="4">Ycf15</fullName>
    </recommendedName>
</protein>
<dbReference type="Proteomes" id="UP001162483">
    <property type="component" value="Unassembled WGS sequence"/>
</dbReference>
<evidence type="ECO:0000313" key="3">
    <source>
        <dbReference type="Proteomes" id="UP001162483"/>
    </source>
</evidence>
<reference evidence="2" key="1">
    <citation type="submission" date="2023-05" db="EMBL/GenBank/DDBJ databases">
        <authorList>
            <person name="Stuckert A."/>
        </authorList>
    </citation>
    <scope>NUCLEOTIDE SEQUENCE</scope>
</reference>
<comment type="caution">
    <text evidence="2">The sequence shown here is derived from an EMBL/GenBank/DDBJ whole genome shotgun (WGS) entry which is preliminary data.</text>
</comment>
<organism evidence="2 3">
    <name type="scientific">Staurois parvus</name>
    <dbReference type="NCBI Taxonomy" id="386267"/>
    <lineage>
        <taxon>Eukaryota</taxon>
        <taxon>Metazoa</taxon>
        <taxon>Chordata</taxon>
        <taxon>Craniata</taxon>
        <taxon>Vertebrata</taxon>
        <taxon>Euteleostomi</taxon>
        <taxon>Amphibia</taxon>
        <taxon>Batrachia</taxon>
        <taxon>Anura</taxon>
        <taxon>Neobatrachia</taxon>
        <taxon>Ranoidea</taxon>
        <taxon>Ranidae</taxon>
        <taxon>Staurois</taxon>
    </lineage>
</organism>